<dbReference type="OrthoDB" id="1923658at2759"/>
<sequence>MEKKVALLRVGFDDEREFKKIMKAASSVFGVESIAMDAGKKILTVIGEFDPPYVSKQIEKVCRSVEVVSLGPAKEEKKDDQGKKKIKKKEDDEAKKKVGEIICMLPAGPNMNPNSELLRHPIPTNSPYPYPYPYPYGYYDYNYHHRRQEDRSCLKFSKPSMEQKVVFRVSYGNAKQKNKVMEAAGVPGVDSIAMDEDKKLLTVIGNFDLDHPVDYLIIKVREACPVEVVSIGPAKEEEGR</sequence>
<dbReference type="PANTHER" id="PTHR45811">
    <property type="entry name" value="COPPER TRANSPORT PROTEIN FAMILY-RELATED"/>
    <property type="match status" value="1"/>
</dbReference>
<evidence type="ECO:0000259" key="6">
    <source>
        <dbReference type="PROSITE" id="PS50846"/>
    </source>
</evidence>
<dbReference type="OMA" id="DSIAMDE"/>
<name>A0A1R3I6M7_COCAP</name>
<dbReference type="Gramene" id="OMO78189">
    <property type="protein sequence ID" value="OMO78189"/>
    <property type="gene ID" value="CCACVL1_14598"/>
</dbReference>
<dbReference type="PROSITE" id="PS50846">
    <property type="entry name" value="HMA_2"/>
    <property type="match status" value="1"/>
</dbReference>
<gene>
    <name evidence="7" type="ORF">CCACVL1_14598</name>
</gene>
<evidence type="ECO:0000256" key="5">
    <source>
        <dbReference type="ARBA" id="ARBA00024045"/>
    </source>
</evidence>
<reference evidence="7 8" key="1">
    <citation type="submission" date="2013-09" db="EMBL/GenBank/DDBJ databases">
        <title>Corchorus capsularis genome sequencing.</title>
        <authorList>
            <person name="Alam M."/>
            <person name="Haque M.S."/>
            <person name="Islam M.S."/>
            <person name="Emdad E.M."/>
            <person name="Islam M.M."/>
            <person name="Ahmed B."/>
            <person name="Halim A."/>
            <person name="Hossen Q.M.M."/>
            <person name="Hossain M.Z."/>
            <person name="Ahmed R."/>
            <person name="Khan M.M."/>
            <person name="Islam R."/>
            <person name="Rashid M.M."/>
            <person name="Khan S.A."/>
            <person name="Rahman M.S."/>
            <person name="Alam M."/>
        </authorList>
    </citation>
    <scope>NUCLEOTIDE SEQUENCE [LARGE SCALE GENOMIC DNA]</scope>
    <source>
        <strain evidence="8">cv. CVL-1</strain>
        <tissue evidence="7">Whole seedling</tissue>
    </source>
</reference>
<dbReference type="SUPFAM" id="SSF55008">
    <property type="entry name" value="HMA, heavy metal-associated domain"/>
    <property type="match status" value="1"/>
</dbReference>
<evidence type="ECO:0000313" key="7">
    <source>
        <dbReference type="EMBL" id="OMO78189.1"/>
    </source>
</evidence>
<dbReference type="Proteomes" id="UP000188268">
    <property type="component" value="Unassembled WGS sequence"/>
</dbReference>
<evidence type="ECO:0000313" key="8">
    <source>
        <dbReference type="Proteomes" id="UP000188268"/>
    </source>
</evidence>
<keyword evidence="3" id="KW-0449">Lipoprotein</keyword>
<dbReference type="InterPro" id="IPR051863">
    <property type="entry name" value="HIPP"/>
</dbReference>
<keyword evidence="4" id="KW-0636">Prenylation</keyword>
<keyword evidence="1" id="KW-0488">Methylation</keyword>
<protein>
    <recommendedName>
        <fullName evidence="6">HMA domain-containing protein</fullName>
    </recommendedName>
</protein>
<dbReference type="PANTHER" id="PTHR45811:SF49">
    <property type="entry name" value="OS04G0667600 PROTEIN"/>
    <property type="match status" value="1"/>
</dbReference>
<feature type="domain" description="HMA" evidence="6">
    <location>
        <begin position="3"/>
        <end position="70"/>
    </location>
</feature>
<keyword evidence="2" id="KW-0479">Metal-binding</keyword>
<dbReference type="EMBL" id="AWWV01010603">
    <property type="protein sequence ID" value="OMO78189.1"/>
    <property type="molecule type" value="Genomic_DNA"/>
</dbReference>
<evidence type="ECO:0000256" key="2">
    <source>
        <dbReference type="ARBA" id="ARBA00022723"/>
    </source>
</evidence>
<evidence type="ECO:0000256" key="3">
    <source>
        <dbReference type="ARBA" id="ARBA00023288"/>
    </source>
</evidence>
<evidence type="ECO:0000256" key="4">
    <source>
        <dbReference type="ARBA" id="ARBA00023289"/>
    </source>
</evidence>
<dbReference type="GO" id="GO:0046872">
    <property type="term" value="F:metal ion binding"/>
    <property type="evidence" value="ECO:0007669"/>
    <property type="project" value="UniProtKB-KW"/>
</dbReference>
<dbReference type="InterPro" id="IPR006121">
    <property type="entry name" value="HMA_dom"/>
</dbReference>
<dbReference type="AlphaFoldDB" id="A0A1R3I6M7"/>
<organism evidence="7 8">
    <name type="scientific">Corchorus capsularis</name>
    <name type="common">Jute</name>
    <dbReference type="NCBI Taxonomy" id="210143"/>
    <lineage>
        <taxon>Eukaryota</taxon>
        <taxon>Viridiplantae</taxon>
        <taxon>Streptophyta</taxon>
        <taxon>Embryophyta</taxon>
        <taxon>Tracheophyta</taxon>
        <taxon>Spermatophyta</taxon>
        <taxon>Magnoliopsida</taxon>
        <taxon>eudicotyledons</taxon>
        <taxon>Gunneridae</taxon>
        <taxon>Pentapetalae</taxon>
        <taxon>rosids</taxon>
        <taxon>malvids</taxon>
        <taxon>Malvales</taxon>
        <taxon>Malvaceae</taxon>
        <taxon>Grewioideae</taxon>
        <taxon>Apeibeae</taxon>
        <taxon>Corchorus</taxon>
    </lineage>
</organism>
<keyword evidence="8" id="KW-1185">Reference proteome</keyword>
<dbReference type="STRING" id="210143.A0A1R3I6M7"/>
<comment type="similarity">
    <text evidence="5">Belongs to the HIPP family.</text>
</comment>
<dbReference type="Gene3D" id="3.30.70.100">
    <property type="match status" value="2"/>
</dbReference>
<evidence type="ECO:0000256" key="1">
    <source>
        <dbReference type="ARBA" id="ARBA00022481"/>
    </source>
</evidence>
<accession>A0A1R3I6M7</accession>
<dbReference type="InterPro" id="IPR036163">
    <property type="entry name" value="HMA_dom_sf"/>
</dbReference>
<comment type="caution">
    <text evidence="7">The sequence shown here is derived from an EMBL/GenBank/DDBJ whole genome shotgun (WGS) entry which is preliminary data.</text>
</comment>
<proteinExistence type="inferred from homology"/>